<dbReference type="PROSITE" id="PS51402">
    <property type="entry name" value="CATALASE_3"/>
    <property type="match status" value="1"/>
</dbReference>
<comment type="caution">
    <text evidence="2">The sequence shown here is derived from an EMBL/GenBank/DDBJ whole genome shotgun (WGS) entry which is preliminary data.</text>
</comment>
<dbReference type="Gene3D" id="2.40.180.10">
    <property type="entry name" value="Catalase core domain"/>
    <property type="match status" value="1"/>
</dbReference>
<evidence type="ECO:0000313" key="3">
    <source>
        <dbReference type="Proteomes" id="UP001301769"/>
    </source>
</evidence>
<keyword evidence="3" id="KW-1185">Reference proteome</keyword>
<organism evidence="2 3">
    <name type="scientific">Rhypophila decipiens</name>
    <dbReference type="NCBI Taxonomy" id="261697"/>
    <lineage>
        <taxon>Eukaryota</taxon>
        <taxon>Fungi</taxon>
        <taxon>Dikarya</taxon>
        <taxon>Ascomycota</taxon>
        <taxon>Pezizomycotina</taxon>
        <taxon>Sordariomycetes</taxon>
        <taxon>Sordariomycetidae</taxon>
        <taxon>Sordariales</taxon>
        <taxon>Naviculisporaceae</taxon>
        <taxon>Rhypophila</taxon>
    </lineage>
</organism>
<dbReference type="InterPro" id="IPR011614">
    <property type="entry name" value="Catalase_core"/>
</dbReference>
<dbReference type="Pfam" id="PF00199">
    <property type="entry name" value="Catalase"/>
    <property type="match status" value="2"/>
</dbReference>
<dbReference type="SMART" id="SM01060">
    <property type="entry name" value="Catalase"/>
    <property type="match status" value="1"/>
</dbReference>
<dbReference type="InterPro" id="IPR024168">
    <property type="entry name" value="Catalase_SrpA-type_pred"/>
</dbReference>
<gene>
    <name evidence="2" type="ORF">QBC37DRAFT_478772</name>
</gene>
<dbReference type="PIRSF" id="PIRSF000296">
    <property type="entry name" value="SrpA"/>
    <property type="match status" value="1"/>
</dbReference>
<dbReference type="GO" id="GO:0020037">
    <property type="term" value="F:heme binding"/>
    <property type="evidence" value="ECO:0007669"/>
    <property type="project" value="InterPro"/>
</dbReference>
<name>A0AAN7BEY1_9PEZI</name>
<dbReference type="PANTHER" id="PTHR11465:SF62">
    <property type="entry name" value="CATALASE T"/>
    <property type="match status" value="1"/>
</dbReference>
<dbReference type="Proteomes" id="UP001301769">
    <property type="component" value="Unassembled WGS sequence"/>
</dbReference>
<proteinExistence type="predicted"/>
<dbReference type="GO" id="GO:0004096">
    <property type="term" value="F:catalase activity"/>
    <property type="evidence" value="ECO:0007669"/>
    <property type="project" value="InterPro"/>
</dbReference>
<evidence type="ECO:0000259" key="1">
    <source>
        <dbReference type="SMART" id="SM01060"/>
    </source>
</evidence>
<dbReference type="GO" id="GO:0042542">
    <property type="term" value="P:response to hydrogen peroxide"/>
    <property type="evidence" value="ECO:0007669"/>
    <property type="project" value="TreeGrafter"/>
</dbReference>
<feature type="domain" description="Catalase core" evidence="1">
    <location>
        <begin position="2"/>
        <end position="310"/>
    </location>
</feature>
<dbReference type="EMBL" id="MU858052">
    <property type="protein sequence ID" value="KAK4218665.1"/>
    <property type="molecule type" value="Genomic_DNA"/>
</dbReference>
<dbReference type="GO" id="GO:0042744">
    <property type="term" value="P:hydrogen peroxide catabolic process"/>
    <property type="evidence" value="ECO:0007669"/>
    <property type="project" value="TreeGrafter"/>
</dbReference>
<reference evidence="2" key="1">
    <citation type="journal article" date="2023" name="Mol. Phylogenet. Evol.">
        <title>Genome-scale phylogeny and comparative genomics of the fungal order Sordariales.</title>
        <authorList>
            <person name="Hensen N."/>
            <person name="Bonometti L."/>
            <person name="Westerberg I."/>
            <person name="Brannstrom I.O."/>
            <person name="Guillou S."/>
            <person name="Cros-Aarteil S."/>
            <person name="Calhoun S."/>
            <person name="Haridas S."/>
            <person name="Kuo A."/>
            <person name="Mondo S."/>
            <person name="Pangilinan J."/>
            <person name="Riley R."/>
            <person name="LaButti K."/>
            <person name="Andreopoulos B."/>
            <person name="Lipzen A."/>
            <person name="Chen C."/>
            <person name="Yan M."/>
            <person name="Daum C."/>
            <person name="Ng V."/>
            <person name="Clum A."/>
            <person name="Steindorff A."/>
            <person name="Ohm R.A."/>
            <person name="Martin F."/>
            <person name="Silar P."/>
            <person name="Natvig D.O."/>
            <person name="Lalanne C."/>
            <person name="Gautier V."/>
            <person name="Ament-Velasquez S.L."/>
            <person name="Kruys A."/>
            <person name="Hutchinson M.I."/>
            <person name="Powell A.J."/>
            <person name="Barry K."/>
            <person name="Miller A.N."/>
            <person name="Grigoriev I.V."/>
            <person name="Debuchy R."/>
            <person name="Gladieux P."/>
            <person name="Hiltunen Thoren M."/>
            <person name="Johannesson H."/>
        </authorList>
    </citation>
    <scope>NUCLEOTIDE SEQUENCE</scope>
    <source>
        <strain evidence="2">PSN293</strain>
    </source>
</reference>
<dbReference type="SUPFAM" id="SSF56634">
    <property type="entry name" value="Heme-dependent catalase-like"/>
    <property type="match status" value="1"/>
</dbReference>
<dbReference type="PANTHER" id="PTHR11465">
    <property type="entry name" value="CATALASE"/>
    <property type="match status" value="1"/>
</dbReference>
<evidence type="ECO:0000313" key="2">
    <source>
        <dbReference type="EMBL" id="KAK4218665.1"/>
    </source>
</evidence>
<reference evidence="2" key="2">
    <citation type="submission" date="2023-05" db="EMBL/GenBank/DDBJ databases">
        <authorList>
            <consortium name="Lawrence Berkeley National Laboratory"/>
            <person name="Steindorff A."/>
            <person name="Hensen N."/>
            <person name="Bonometti L."/>
            <person name="Westerberg I."/>
            <person name="Brannstrom I.O."/>
            <person name="Guillou S."/>
            <person name="Cros-Aarteil S."/>
            <person name="Calhoun S."/>
            <person name="Haridas S."/>
            <person name="Kuo A."/>
            <person name="Mondo S."/>
            <person name="Pangilinan J."/>
            <person name="Riley R."/>
            <person name="Labutti K."/>
            <person name="Andreopoulos B."/>
            <person name="Lipzen A."/>
            <person name="Chen C."/>
            <person name="Yanf M."/>
            <person name="Daum C."/>
            <person name="Ng V."/>
            <person name="Clum A."/>
            <person name="Ohm R."/>
            <person name="Martin F."/>
            <person name="Silar P."/>
            <person name="Natvig D."/>
            <person name="Lalanne C."/>
            <person name="Gautier V."/>
            <person name="Ament-Velasquez S.L."/>
            <person name="Kruys A."/>
            <person name="Hutchinson M.I."/>
            <person name="Powell A.J."/>
            <person name="Barry K."/>
            <person name="Miller A.N."/>
            <person name="Grigoriev I.V."/>
            <person name="Debuchy R."/>
            <person name="Gladieux P."/>
            <person name="Thoren M.H."/>
            <person name="Johannesson H."/>
        </authorList>
    </citation>
    <scope>NUCLEOTIDE SEQUENCE</scope>
    <source>
        <strain evidence="2">PSN293</strain>
    </source>
</reference>
<dbReference type="Gene3D" id="1.20.1280.120">
    <property type="match status" value="1"/>
</dbReference>
<sequence length="311" mass="33864">MPLPEDSKVVETSQSILDAFKGIFGSHPGFRPAHAKGAVLTGTFTPTPSAGTLSSAPHFNQPSTQITARFSSSTGIPNLPDNDANGQPRGFAIRFHLPPSPENGHRKHTDIITHAVDAFPAATPEETLAFFSAVRDGQIAEHVASHPHALTFVQTPKPFPVSFDREIFFGVNAFKLVNGSKTTFIRYRIVPVKGTSYLSEDQIQSQPGDYLFSNLGEKTPIEFKLVAQIADLSAGDITNDNTYKWPDSRPVVELGLIKLDKVLDHEESEALAKNIIFDPIPRVDGVEASDDPLLDLRAGVYLLSGRERRAA</sequence>
<accession>A0AAN7BEY1</accession>
<dbReference type="AlphaFoldDB" id="A0AAN7BEY1"/>
<dbReference type="CDD" id="cd08153">
    <property type="entry name" value="srpA_like"/>
    <property type="match status" value="1"/>
</dbReference>
<dbReference type="GO" id="GO:0005739">
    <property type="term" value="C:mitochondrion"/>
    <property type="evidence" value="ECO:0007669"/>
    <property type="project" value="TreeGrafter"/>
</dbReference>
<dbReference type="InterPro" id="IPR020835">
    <property type="entry name" value="Catalase_sf"/>
</dbReference>
<protein>
    <submittedName>
        <fullName evidence="2">Catalase-like domain-containing protein</fullName>
    </submittedName>
</protein>
<dbReference type="InterPro" id="IPR018028">
    <property type="entry name" value="Catalase"/>
</dbReference>
<dbReference type="GO" id="GO:0005777">
    <property type="term" value="C:peroxisome"/>
    <property type="evidence" value="ECO:0007669"/>
    <property type="project" value="TreeGrafter"/>
</dbReference>